<evidence type="ECO:0000256" key="1">
    <source>
        <dbReference type="SAM" id="MobiDB-lite"/>
    </source>
</evidence>
<dbReference type="KEGG" id="dpx:DAPPUDRAFT_248054"/>
<name>E9GTK5_DAPPU</name>
<proteinExistence type="predicted"/>
<reference evidence="2 3" key="1">
    <citation type="journal article" date="2011" name="Science">
        <title>The ecoresponsive genome of Daphnia pulex.</title>
        <authorList>
            <person name="Colbourne J.K."/>
            <person name="Pfrender M.E."/>
            <person name="Gilbert D."/>
            <person name="Thomas W.K."/>
            <person name="Tucker A."/>
            <person name="Oakley T.H."/>
            <person name="Tokishita S."/>
            <person name="Aerts A."/>
            <person name="Arnold G.J."/>
            <person name="Basu M.K."/>
            <person name="Bauer D.J."/>
            <person name="Caceres C.E."/>
            <person name="Carmel L."/>
            <person name="Casola C."/>
            <person name="Choi J.H."/>
            <person name="Detter J.C."/>
            <person name="Dong Q."/>
            <person name="Dusheyko S."/>
            <person name="Eads B.D."/>
            <person name="Frohlich T."/>
            <person name="Geiler-Samerotte K.A."/>
            <person name="Gerlach D."/>
            <person name="Hatcher P."/>
            <person name="Jogdeo S."/>
            <person name="Krijgsveld J."/>
            <person name="Kriventseva E.V."/>
            <person name="Kultz D."/>
            <person name="Laforsch C."/>
            <person name="Lindquist E."/>
            <person name="Lopez J."/>
            <person name="Manak J.R."/>
            <person name="Muller J."/>
            <person name="Pangilinan J."/>
            <person name="Patwardhan R.P."/>
            <person name="Pitluck S."/>
            <person name="Pritham E.J."/>
            <person name="Rechtsteiner A."/>
            <person name="Rho M."/>
            <person name="Rogozin I.B."/>
            <person name="Sakarya O."/>
            <person name="Salamov A."/>
            <person name="Schaack S."/>
            <person name="Shapiro H."/>
            <person name="Shiga Y."/>
            <person name="Skalitzky C."/>
            <person name="Smith Z."/>
            <person name="Souvorov A."/>
            <person name="Sung W."/>
            <person name="Tang Z."/>
            <person name="Tsuchiya D."/>
            <person name="Tu H."/>
            <person name="Vos H."/>
            <person name="Wang M."/>
            <person name="Wolf Y.I."/>
            <person name="Yamagata H."/>
            <person name="Yamada T."/>
            <person name="Ye Y."/>
            <person name="Shaw J.R."/>
            <person name="Andrews J."/>
            <person name="Crease T.J."/>
            <person name="Tang H."/>
            <person name="Lucas S.M."/>
            <person name="Robertson H.M."/>
            <person name="Bork P."/>
            <person name="Koonin E.V."/>
            <person name="Zdobnov E.M."/>
            <person name="Grigoriev I.V."/>
            <person name="Lynch M."/>
            <person name="Boore J.L."/>
        </authorList>
    </citation>
    <scope>NUCLEOTIDE SEQUENCE [LARGE SCALE GENOMIC DNA]</scope>
</reference>
<organism evidence="2 3">
    <name type="scientific">Daphnia pulex</name>
    <name type="common">Water flea</name>
    <dbReference type="NCBI Taxonomy" id="6669"/>
    <lineage>
        <taxon>Eukaryota</taxon>
        <taxon>Metazoa</taxon>
        <taxon>Ecdysozoa</taxon>
        <taxon>Arthropoda</taxon>
        <taxon>Crustacea</taxon>
        <taxon>Branchiopoda</taxon>
        <taxon>Diplostraca</taxon>
        <taxon>Cladocera</taxon>
        <taxon>Anomopoda</taxon>
        <taxon>Daphniidae</taxon>
        <taxon>Daphnia</taxon>
    </lineage>
</organism>
<gene>
    <name evidence="2" type="ORF">DAPPUDRAFT_248054</name>
</gene>
<keyword evidence="3" id="KW-1185">Reference proteome</keyword>
<dbReference type="AlphaFoldDB" id="E9GTK5"/>
<sequence>MYAILDSVIMLGQLVFYSFDSDAKEEWPQSGGWIRHIICLDHNNKESTQEKVSRTPKVDMAVAPQSPSPSWLKPRVAQHQALAQIIKIAESLNCVNSNFKKRRREGALYCAT</sequence>
<evidence type="ECO:0000313" key="3">
    <source>
        <dbReference type="Proteomes" id="UP000000305"/>
    </source>
</evidence>
<protein>
    <submittedName>
        <fullName evidence="2">Uncharacterized protein</fullName>
    </submittedName>
</protein>
<accession>E9GTK5</accession>
<dbReference type="InParanoid" id="E9GTK5"/>
<dbReference type="HOGENOM" id="CLU_2148353_0_0_1"/>
<dbReference type="EMBL" id="GL732564">
    <property type="protein sequence ID" value="EFX77097.1"/>
    <property type="molecule type" value="Genomic_DNA"/>
</dbReference>
<feature type="region of interest" description="Disordered" evidence="1">
    <location>
        <begin position="49"/>
        <end position="72"/>
    </location>
</feature>
<evidence type="ECO:0000313" key="2">
    <source>
        <dbReference type="EMBL" id="EFX77097.1"/>
    </source>
</evidence>
<dbReference type="Proteomes" id="UP000000305">
    <property type="component" value="Unassembled WGS sequence"/>
</dbReference>